<dbReference type="AlphaFoldDB" id="A0A3R7J522"/>
<dbReference type="Proteomes" id="UP000028058">
    <property type="component" value="Unassembled WGS sequence"/>
</dbReference>
<dbReference type="EMBL" id="JNAD02000005">
    <property type="protein sequence ID" value="RKM96126.1"/>
    <property type="molecule type" value="Genomic_DNA"/>
</dbReference>
<feature type="transmembrane region" description="Helical" evidence="1">
    <location>
        <begin position="82"/>
        <end position="102"/>
    </location>
</feature>
<dbReference type="OrthoDB" id="4184734at2"/>
<reference evidence="2 3" key="1">
    <citation type="journal article" date="2014" name="Genome Announc.">
        <title>Draft Genome Sequence of Streptomyces fradiae ATCC 19609, a Strain Highly Sensitive to Antibiotics.</title>
        <authorList>
            <person name="Bekker O.B."/>
            <person name="Klimina K.M."/>
            <person name="Vatlin A.A."/>
            <person name="Zakharevich N.V."/>
            <person name="Kasianov A.S."/>
            <person name="Danilenko V.N."/>
        </authorList>
    </citation>
    <scope>NUCLEOTIDE SEQUENCE [LARGE SCALE GENOMIC DNA]</scope>
    <source>
        <strain evidence="2 3">ATCC 19609</strain>
    </source>
</reference>
<feature type="transmembrane region" description="Helical" evidence="1">
    <location>
        <begin position="146"/>
        <end position="165"/>
    </location>
</feature>
<sequence>MGRSFKLHAGIAAGASAVLLVLGALTWLPGILPLTGSAWPTAVITALLFPVFGAALLRMFLAGGDRDAMWLAFRCLSRRVRAGLTALAVSGVVLLFAGLAGAENLQAPEIRDGRYFVLDTTPGERGMVEVSHSQYLAVLESGQRNMFAIPALLFAGAAYGVLVAGELRRADGRETFSGA</sequence>
<feature type="transmembrane region" description="Helical" evidence="1">
    <location>
        <begin position="7"/>
        <end position="32"/>
    </location>
</feature>
<evidence type="ECO:0000256" key="1">
    <source>
        <dbReference type="SAM" id="Phobius"/>
    </source>
</evidence>
<name>A0A3R7J522_9ACTN</name>
<keyword evidence="3" id="KW-1185">Reference proteome</keyword>
<accession>A0A3R7J522</accession>
<gene>
    <name evidence="2" type="ORF">SFRA_013090</name>
</gene>
<proteinExistence type="predicted"/>
<protein>
    <submittedName>
        <fullName evidence="2">Uncharacterized protein</fullName>
    </submittedName>
</protein>
<keyword evidence="1" id="KW-1133">Transmembrane helix</keyword>
<keyword evidence="1" id="KW-0812">Transmembrane</keyword>
<keyword evidence="1" id="KW-0472">Membrane</keyword>
<comment type="caution">
    <text evidence="2">The sequence shown here is derived from an EMBL/GenBank/DDBJ whole genome shotgun (WGS) entry which is preliminary data.</text>
</comment>
<feature type="transmembrane region" description="Helical" evidence="1">
    <location>
        <begin position="38"/>
        <end position="61"/>
    </location>
</feature>
<evidence type="ECO:0000313" key="3">
    <source>
        <dbReference type="Proteomes" id="UP000028058"/>
    </source>
</evidence>
<evidence type="ECO:0000313" key="2">
    <source>
        <dbReference type="EMBL" id="RKM96126.1"/>
    </source>
</evidence>
<organism evidence="2 3">
    <name type="scientific">Streptomyces xinghaiensis</name>
    <dbReference type="NCBI Taxonomy" id="1038928"/>
    <lineage>
        <taxon>Bacteria</taxon>
        <taxon>Bacillati</taxon>
        <taxon>Actinomycetota</taxon>
        <taxon>Actinomycetes</taxon>
        <taxon>Kitasatosporales</taxon>
        <taxon>Streptomycetaceae</taxon>
        <taxon>Streptomyces</taxon>
    </lineage>
</organism>